<proteinExistence type="predicted"/>
<gene>
    <name evidence="1" type="ORF">ANACOL_00096</name>
</gene>
<name>B0P5S4_9FIRM</name>
<reference evidence="1" key="1">
    <citation type="submission" date="2007-11" db="EMBL/GenBank/DDBJ databases">
        <authorList>
            <person name="Fulton L."/>
            <person name="Clifton S."/>
            <person name="Fulton B."/>
            <person name="Xu J."/>
            <person name="Minx P."/>
            <person name="Pepin K.H."/>
            <person name="Johnson M."/>
            <person name="Thiruvilangam P."/>
            <person name="Bhonagiri V."/>
            <person name="Nash W.E."/>
            <person name="Mardis E.R."/>
            <person name="Wilson R.K."/>
        </authorList>
    </citation>
    <scope>NUCLEOTIDE SEQUENCE [LARGE SCALE GENOMIC DNA]</scope>
    <source>
        <strain evidence="1">DSM 17241</strain>
    </source>
</reference>
<evidence type="ECO:0000313" key="1">
    <source>
        <dbReference type="EMBL" id="EDS13081.1"/>
    </source>
</evidence>
<dbReference type="HOGENOM" id="CLU_2491008_0_0_9"/>
<organism evidence="1 2">
    <name type="scientific">Anaerotruncus colihominis DSM 17241</name>
    <dbReference type="NCBI Taxonomy" id="445972"/>
    <lineage>
        <taxon>Bacteria</taxon>
        <taxon>Bacillati</taxon>
        <taxon>Bacillota</taxon>
        <taxon>Clostridia</taxon>
        <taxon>Eubacteriales</taxon>
        <taxon>Oscillospiraceae</taxon>
        <taxon>Anaerotruncus</taxon>
    </lineage>
</organism>
<protein>
    <submittedName>
        <fullName evidence="1">Uncharacterized protein</fullName>
    </submittedName>
</protein>
<comment type="caution">
    <text evidence="1">The sequence shown here is derived from an EMBL/GenBank/DDBJ whole genome shotgun (WGS) entry which is preliminary data.</text>
</comment>
<evidence type="ECO:0000313" key="2">
    <source>
        <dbReference type="Proteomes" id="UP000003803"/>
    </source>
</evidence>
<dbReference type="Proteomes" id="UP000003803">
    <property type="component" value="Unassembled WGS sequence"/>
</dbReference>
<dbReference type="AlphaFoldDB" id="B0P5S4"/>
<keyword evidence="2" id="KW-1185">Reference proteome</keyword>
<accession>B0P5S4</accession>
<reference evidence="1" key="2">
    <citation type="submission" date="2013-09" db="EMBL/GenBank/DDBJ databases">
        <title>Draft genome sequence of Anaerotruncus colihominis(DSM 17241).</title>
        <authorList>
            <person name="Sudarsanam P."/>
            <person name="Ley R."/>
            <person name="Guruge J."/>
            <person name="Turnbaugh P.J."/>
            <person name="Mahowald M."/>
            <person name="Liep D."/>
            <person name="Gordon J."/>
        </authorList>
    </citation>
    <scope>NUCLEOTIDE SEQUENCE</scope>
    <source>
        <strain evidence="1">DSM 17241</strain>
    </source>
</reference>
<dbReference type="EMBL" id="ABGD02000003">
    <property type="protein sequence ID" value="EDS13081.1"/>
    <property type="molecule type" value="Genomic_DNA"/>
</dbReference>
<sequence>MDAGVSPGLQNRCEWRRTVWVGSTPTRARQAARAGFYPARAIYNKVSAARCEGKETMHSRQIQVFIQVADSGSFASAAEKALSHDE</sequence>